<name>A0AAT9HD86_9ACTN</name>
<gene>
    <name evidence="1" type="ORF">SHKM778_17660</name>
</gene>
<reference evidence="1" key="2">
    <citation type="submission" date="2024-07" db="EMBL/GenBank/DDBJ databases">
        <title>Streptomyces haneummycinica sp. nov., a new antibiotic-producing actinobacterium isolated from marine sediment.</title>
        <authorList>
            <person name="Uemura M."/>
            <person name="Hamada M."/>
            <person name="Hirano S."/>
            <person name="Kobayashi K."/>
            <person name="Ohshiro T."/>
            <person name="Kobayashi T."/>
            <person name="Terahara T."/>
        </authorList>
    </citation>
    <scope>NUCLEOTIDE SEQUENCE</scope>
    <source>
        <strain evidence="1">KM77-8</strain>
    </source>
</reference>
<evidence type="ECO:0000313" key="1">
    <source>
        <dbReference type="EMBL" id="BFO15378.1"/>
    </source>
</evidence>
<reference evidence="1" key="1">
    <citation type="submission" date="2024-06" db="EMBL/GenBank/DDBJ databases">
        <authorList>
            <consortium name="consrtm"/>
            <person name="Uemura M."/>
            <person name="Terahara T."/>
        </authorList>
    </citation>
    <scope>NUCLEOTIDE SEQUENCE</scope>
    <source>
        <strain evidence="1">KM77-8</strain>
    </source>
</reference>
<proteinExistence type="predicted"/>
<dbReference type="AlphaFoldDB" id="A0AAT9HD86"/>
<sequence>MRVGITGHRGLGADVERRVREMLVEAVSAYDAAELVGVSCIADGPDAWFAEAVVEHGGRLEVVIPAAGYRDALPERHHVTYDVLLGQASEVHETGMGESTSEAHMAGSEILVGLSDVLLAVWDGKPARGFGGTADVVAYAERSGTPVRVLWPECATR</sequence>
<protein>
    <submittedName>
        <fullName evidence="1">Uncharacterized protein</fullName>
    </submittedName>
</protein>
<dbReference type="SUPFAM" id="SSF102405">
    <property type="entry name" value="MCP/YpsA-like"/>
    <property type="match status" value="1"/>
</dbReference>
<dbReference type="Gene3D" id="3.40.50.450">
    <property type="match status" value="1"/>
</dbReference>
<dbReference type="EMBL" id="AP035768">
    <property type="protein sequence ID" value="BFO15378.1"/>
    <property type="molecule type" value="Genomic_DNA"/>
</dbReference>
<accession>A0AAT9HD86</accession>
<organism evidence="1">
    <name type="scientific">Streptomyces haneummycinicus</name>
    <dbReference type="NCBI Taxonomy" id="3074435"/>
    <lineage>
        <taxon>Bacteria</taxon>
        <taxon>Bacillati</taxon>
        <taxon>Actinomycetota</taxon>
        <taxon>Actinomycetes</taxon>
        <taxon>Kitasatosporales</taxon>
        <taxon>Streptomycetaceae</taxon>
        <taxon>Streptomyces</taxon>
    </lineage>
</organism>